<sequence length="129" mass="13993">MGRPAKSARLSAGLTPSRRRRVGLLPCRLEGLSVQLLPPPQRQQDLDGQRGALCADGCAPGLRGRRRRAAQRTHRGVLHSRFWQAGEPARGAGKDCAVLVNDRDRWAWRAVSCHSRAGGICEAPRAALG</sequence>
<reference evidence="2" key="1">
    <citation type="journal article" date="2021" name="Evol. Appl.">
        <title>The genome of the Pyrenean desman and the effects of bottlenecks and inbreeding on the genomic landscape of an endangered species.</title>
        <authorList>
            <person name="Escoda L."/>
            <person name="Castresana J."/>
        </authorList>
    </citation>
    <scope>NUCLEOTIDE SEQUENCE</scope>
    <source>
        <strain evidence="2">IBE-C5619</strain>
    </source>
</reference>
<accession>A0A8J6AR29</accession>
<proteinExistence type="predicted"/>
<dbReference type="Proteomes" id="UP000700334">
    <property type="component" value="Unassembled WGS sequence"/>
</dbReference>
<dbReference type="InterPro" id="IPR016186">
    <property type="entry name" value="C-type_lectin-like/link_sf"/>
</dbReference>
<organism evidence="2 3">
    <name type="scientific">Galemys pyrenaicus</name>
    <name type="common">Iberian desman</name>
    <name type="synonym">Pyrenean desman</name>
    <dbReference type="NCBI Taxonomy" id="202257"/>
    <lineage>
        <taxon>Eukaryota</taxon>
        <taxon>Metazoa</taxon>
        <taxon>Chordata</taxon>
        <taxon>Craniata</taxon>
        <taxon>Vertebrata</taxon>
        <taxon>Euteleostomi</taxon>
        <taxon>Mammalia</taxon>
        <taxon>Eutheria</taxon>
        <taxon>Laurasiatheria</taxon>
        <taxon>Eulipotyphla</taxon>
        <taxon>Talpidae</taxon>
        <taxon>Galemys</taxon>
    </lineage>
</organism>
<dbReference type="EMBL" id="JAGFMF010010075">
    <property type="protein sequence ID" value="KAG8525118.1"/>
    <property type="molecule type" value="Genomic_DNA"/>
</dbReference>
<dbReference type="Gene3D" id="3.10.100.10">
    <property type="entry name" value="Mannose-Binding Protein A, subunit A"/>
    <property type="match status" value="1"/>
</dbReference>
<comment type="caution">
    <text evidence="2">The sequence shown here is derived from an EMBL/GenBank/DDBJ whole genome shotgun (WGS) entry which is preliminary data.</text>
</comment>
<dbReference type="InterPro" id="IPR016187">
    <property type="entry name" value="CTDL_fold"/>
</dbReference>
<protein>
    <submittedName>
        <fullName evidence="2">Uncharacterized protein</fullName>
    </submittedName>
</protein>
<gene>
    <name evidence="1" type="ORF">J0S82_016994</name>
    <name evidence="2" type="ORF">J0S82_016996</name>
</gene>
<dbReference type="SUPFAM" id="SSF56436">
    <property type="entry name" value="C-type lectin-like"/>
    <property type="match status" value="1"/>
</dbReference>
<dbReference type="EMBL" id="JAGFMF010011873">
    <property type="protein sequence ID" value="KAG8510369.1"/>
    <property type="molecule type" value="Genomic_DNA"/>
</dbReference>
<evidence type="ECO:0000313" key="1">
    <source>
        <dbReference type="EMBL" id="KAG8510369.1"/>
    </source>
</evidence>
<evidence type="ECO:0000313" key="3">
    <source>
        <dbReference type="Proteomes" id="UP000700334"/>
    </source>
</evidence>
<keyword evidence="3" id="KW-1185">Reference proteome</keyword>
<evidence type="ECO:0000313" key="2">
    <source>
        <dbReference type="EMBL" id="KAG8525118.1"/>
    </source>
</evidence>
<name>A0A8J6AR29_GALPY</name>
<dbReference type="AlphaFoldDB" id="A0A8J6AR29"/>